<accession>A0A3E1NM58</accession>
<dbReference type="RefSeq" id="WP_116846990.1">
    <property type="nucleotide sequence ID" value="NZ_QTJU01000002.1"/>
</dbReference>
<reference evidence="1 2" key="1">
    <citation type="submission" date="2018-08" db="EMBL/GenBank/DDBJ databases">
        <title>Chitinophagaceae sp. K23C18032701, a novel bacterium isolated from forest soil.</title>
        <authorList>
            <person name="Wang C."/>
        </authorList>
    </citation>
    <scope>NUCLEOTIDE SEQUENCE [LARGE SCALE GENOMIC DNA]</scope>
    <source>
        <strain evidence="1 2">K23C18032701</strain>
    </source>
</reference>
<dbReference type="Proteomes" id="UP000261284">
    <property type="component" value="Unassembled WGS sequence"/>
</dbReference>
<evidence type="ECO:0000313" key="1">
    <source>
        <dbReference type="EMBL" id="RFM29005.1"/>
    </source>
</evidence>
<dbReference type="AlphaFoldDB" id="A0A3E1NM58"/>
<dbReference type="Pfam" id="PF16264">
    <property type="entry name" value="SatD"/>
    <property type="match status" value="1"/>
</dbReference>
<gene>
    <name evidence="1" type="ORF">DXN05_09585</name>
</gene>
<sequence>MGRQKAAVITGDIINSSALSNAQRKKLQTRLQQFFTGCAEEYPDFKYAQFRGDSLQIQLTRSRKAVLHMALLLHSYLFINSFSIRLGIGIGDIRYQSSSVSLSDGPAFQLSGPLTDELRKTGEVIGITATDAAFAAEWQVHSATLNYLLSRISDPQANAVYLQLQDLSQTQIAAVLRISQPSVHQRLQACGWNVIHQILLRFEAAVPAL</sequence>
<proteinExistence type="predicted"/>
<organism evidence="1 2">
    <name type="scientific">Deminuibacter soli</name>
    <dbReference type="NCBI Taxonomy" id="2291815"/>
    <lineage>
        <taxon>Bacteria</taxon>
        <taxon>Pseudomonadati</taxon>
        <taxon>Bacteroidota</taxon>
        <taxon>Chitinophagia</taxon>
        <taxon>Chitinophagales</taxon>
        <taxon>Chitinophagaceae</taxon>
        <taxon>Deminuibacter</taxon>
    </lineage>
</organism>
<dbReference type="InterPro" id="IPR032580">
    <property type="entry name" value="SatD"/>
</dbReference>
<dbReference type="InterPro" id="IPR013324">
    <property type="entry name" value="RNA_pol_sigma_r3/r4-like"/>
</dbReference>
<dbReference type="OrthoDB" id="7064118at2"/>
<name>A0A3E1NM58_9BACT</name>
<comment type="caution">
    <text evidence="1">The sequence shown here is derived from an EMBL/GenBank/DDBJ whole genome shotgun (WGS) entry which is preliminary data.</text>
</comment>
<dbReference type="SUPFAM" id="SSF88659">
    <property type="entry name" value="Sigma3 and sigma4 domains of RNA polymerase sigma factors"/>
    <property type="match status" value="1"/>
</dbReference>
<dbReference type="EMBL" id="QTJU01000002">
    <property type="protein sequence ID" value="RFM29005.1"/>
    <property type="molecule type" value="Genomic_DNA"/>
</dbReference>
<keyword evidence="2" id="KW-1185">Reference proteome</keyword>
<protein>
    <submittedName>
        <fullName evidence="1">Uncharacterized protein</fullName>
    </submittedName>
</protein>
<evidence type="ECO:0000313" key="2">
    <source>
        <dbReference type="Proteomes" id="UP000261284"/>
    </source>
</evidence>